<dbReference type="Pfam" id="PF15148">
    <property type="entry name" value="Apolipo_F"/>
    <property type="match status" value="1"/>
</dbReference>
<dbReference type="Ensembl" id="ENSACAT00000045886.1">
    <property type="protein sequence ID" value="ENSACAP00000038157.1"/>
    <property type="gene ID" value="ENSACAG00000040823.1"/>
</dbReference>
<dbReference type="Proteomes" id="UP000001646">
    <property type="component" value="Chromosome 2"/>
</dbReference>
<evidence type="ECO:0000313" key="3">
    <source>
        <dbReference type="Proteomes" id="UP000001646"/>
    </source>
</evidence>
<dbReference type="GeneTree" id="ENSGT00500000045104"/>
<dbReference type="GeneID" id="134296315"/>
<dbReference type="InterPro" id="IPR026114">
    <property type="entry name" value="APOF"/>
</dbReference>
<evidence type="ECO:0000313" key="2">
    <source>
        <dbReference type="Ensembl" id="ENSACAP00000038157.1"/>
    </source>
</evidence>
<reference evidence="2" key="3">
    <citation type="submission" date="2025-09" db="UniProtKB">
        <authorList>
            <consortium name="Ensembl"/>
        </authorList>
    </citation>
    <scope>IDENTIFICATION</scope>
</reference>
<organism evidence="2 3">
    <name type="scientific">Anolis carolinensis</name>
    <name type="common">Green anole</name>
    <name type="synonym">American chameleon</name>
    <dbReference type="NCBI Taxonomy" id="28377"/>
    <lineage>
        <taxon>Eukaryota</taxon>
        <taxon>Metazoa</taxon>
        <taxon>Chordata</taxon>
        <taxon>Craniata</taxon>
        <taxon>Vertebrata</taxon>
        <taxon>Euteleostomi</taxon>
        <taxon>Lepidosauria</taxon>
        <taxon>Squamata</taxon>
        <taxon>Bifurcata</taxon>
        <taxon>Unidentata</taxon>
        <taxon>Episquamata</taxon>
        <taxon>Toxicofera</taxon>
        <taxon>Iguania</taxon>
        <taxon>Dactyloidae</taxon>
        <taxon>Anolis</taxon>
    </lineage>
</organism>
<dbReference type="InParanoid" id="A0A803TSG7"/>
<dbReference type="GO" id="GO:0005615">
    <property type="term" value="C:extracellular space"/>
    <property type="evidence" value="ECO:0000318"/>
    <property type="project" value="GO_Central"/>
</dbReference>
<name>A0A803TSG7_ANOCA</name>
<dbReference type="RefSeq" id="XP_062827011.1">
    <property type="nucleotide sequence ID" value="XM_062970941.1"/>
</dbReference>
<reference evidence="2" key="2">
    <citation type="submission" date="2025-08" db="UniProtKB">
        <authorList>
            <consortium name="Ensembl"/>
        </authorList>
    </citation>
    <scope>IDENTIFICATION</scope>
</reference>
<sequence>MYSPLPMTFLAFFGFLLHPESEGHLMSPRENDAETHPLTSGSIKGPLHVFFRSMSSKSLQFQLQKKGVSCQDLMPEAMGNFANVPWKSQTLIRASLALALQAAGCNWHAEILVHRLYKDLGQEDTDALLFAMADALGTANHAEKSSSSTAALQFNLDQLAPTKSRRCRGLMQVNDALLHGQGHSIHRGFLAAAVACHHLGDSCAGVSVNGTSSFQVVERNGSYHLPHPGAKSWLHQCHRLARVQRSTPDDCASEREQRVHAVMEWLPGVSTFYNFGTSIYYATQDCTDLAKDRALDGAIDLGYDTLVAMTGGAGGGIAFGVSAALKPGMKAGVRYLIDYFNQQKEEAYTVPTNYTGPVIIM</sequence>
<keyword evidence="1" id="KW-0732">Signal</keyword>
<dbReference type="AlphaFoldDB" id="A0A803TSG7"/>
<feature type="signal peptide" evidence="1">
    <location>
        <begin position="1"/>
        <end position="23"/>
    </location>
</feature>
<evidence type="ECO:0000256" key="1">
    <source>
        <dbReference type="SAM" id="SignalP"/>
    </source>
</evidence>
<proteinExistence type="predicted"/>
<protein>
    <submittedName>
        <fullName evidence="2">Apolipoprotein F</fullName>
    </submittedName>
</protein>
<dbReference type="PANTHER" id="PTHR15011:SF3">
    <property type="entry name" value="APOLIPOPROTEIN F"/>
    <property type="match status" value="1"/>
</dbReference>
<dbReference type="GO" id="GO:0008203">
    <property type="term" value="P:cholesterol metabolic process"/>
    <property type="evidence" value="ECO:0000318"/>
    <property type="project" value="GO_Central"/>
</dbReference>
<reference evidence="2 3" key="1">
    <citation type="submission" date="2009-12" db="EMBL/GenBank/DDBJ databases">
        <title>The Genome Sequence of Anolis carolinensis (Green Anole Lizard).</title>
        <authorList>
            <consortium name="The Genome Sequencing Platform"/>
            <person name="Di Palma F."/>
            <person name="Alfoldi J."/>
            <person name="Heiman D."/>
            <person name="Young S."/>
            <person name="Grabherr M."/>
            <person name="Johnson J."/>
            <person name="Lander E.S."/>
            <person name="Lindblad-Toh K."/>
        </authorList>
    </citation>
    <scope>NUCLEOTIDE SEQUENCE [LARGE SCALE GENOMIC DNA]</scope>
    <source>
        <strain evidence="2 3">JBL SC #1</strain>
    </source>
</reference>
<dbReference type="PANTHER" id="PTHR15011">
    <property type="entry name" value="APOLIPOPROTEIN F"/>
    <property type="match status" value="1"/>
</dbReference>
<feature type="chain" id="PRO_5033033369" evidence="1">
    <location>
        <begin position="24"/>
        <end position="361"/>
    </location>
</feature>
<dbReference type="CTD" id="319"/>
<keyword evidence="3" id="KW-1185">Reference proteome</keyword>
<accession>A0A803TSG7</accession>
<gene>
    <name evidence="2" type="primary">APOF</name>
</gene>